<keyword evidence="3" id="KW-1185">Reference proteome</keyword>
<gene>
    <name evidence="2" type="ORF">JOF54_002375</name>
</gene>
<reference evidence="2 3" key="1">
    <citation type="submission" date="2021-03" db="EMBL/GenBank/DDBJ databases">
        <title>Sequencing the genomes of 1000 actinobacteria strains.</title>
        <authorList>
            <person name="Klenk H.-P."/>
        </authorList>
    </citation>
    <scope>NUCLEOTIDE SEQUENCE [LARGE SCALE GENOMIC DNA]</scope>
    <source>
        <strain evidence="2 3">DSM 12936</strain>
    </source>
</reference>
<feature type="domain" description="Amidohydrolase 3" evidence="1">
    <location>
        <begin position="46"/>
        <end position="503"/>
    </location>
</feature>
<accession>A0ABS4Z8S6</accession>
<dbReference type="EC" id="3.5.1.81" evidence="2"/>
<dbReference type="PANTHER" id="PTHR11647:SF1">
    <property type="entry name" value="COLLAPSIN RESPONSE MEDIATOR PROTEIN"/>
    <property type="match status" value="1"/>
</dbReference>
<evidence type="ECO:0000313" key="2">
    <source>
        <dbReference type="EMBL" id="MBP2417453.1"/>
    </source>
</evidence>
<evidence type="ECO:0000313" key="3">
    <source>
        <dbReference type="Proteomes" id="UP000758168"/>
    </source>
</evidence>
<dbReference type="GO" id="GO:0047420">
    <property type="term" value="F:N-acyl-D-amino-acid deacylase activity"/>
    <property type="evidence" value="ECO:0007669"/>
    <property type="project" value="UniProtKB-EC"/>
</dbReference>
<dbReference type="RefSeq" id="WP_210056021.1">
    <property type="nucleotide sequence ID" value="NZ_BAAAMH010000003.1"/>
</dbReference>
<keyword evidence="2" id="KW-0378">Hydrolase</keyword>
<dbReference type="Gene3D" id="3.30.1490.130">
    <property type="entry name" value="D-aminoacylase. Domain 3"/>
    <property type="match status" value="1"/>
</dbReference>
<dbReference type="InterPro" id="IPR013108">
    <property type="entry name" value="Amidohydro_3"/>
</dbReference>
<dbReference type="SUPFAM" id="SSF51338">
    <property type="entry name" value="Composite domain of metallo-dependent hydrolases"/>
    <property type="match status" value="1"/>
</dbReference>
<dbReference type="PANTHER" id="PTHR11647">
    <property type="entry name" value="HYDRANTOINASE/DIHYDROPYRIMIDINASE FAMILY MEMBER"/>
    <property type="match status" value="1"/>
</dbReference>
<dbReference type="Gene3D" id="2.30.40.10">
    <property type="entry name" value="Urease, subunit C, domain 1"/>
    <property type="match status" value="1"/>
</dbReference>
<dbReference type="InterPro" id="IPR032466">
    <property type="entry name" value="Metal_Hydrolase"/>
</dbReference>
<dbReference type="Gene3D" id="3.20.20.140">
    <property type="entry name" value="Metal-dependent hydrolases"/>
    <property type="match status" value="2"/>
</dbReference>
<dbReference type="InterPro" id="IPR011059">
    <property type="entry name" value="Metal-dep_hydrolase_composite"/>
</dbReference>
<dbReference type="EMBL" id="JAGIOB010000001">
    <property type="protein sequence ID" value="MBP2417453.1"/>
    <property type="molecule type" value="Genomic_DNA"/>
</dbReference>
<dbReference type="InterPro" id="IPR050378">
    <property type="entry name" value="Metallo-dep_Hydrolases_sf"/>
</dbReference>
<dbReference type="InterPro" id="IPR023100">
    <property type="entry name" value="D-aminoacylase_insert_dom_sf"/>
</dbReference>
<dbReference type="Proteomes" id="UP000758168">
    <property type="component" value="Unassembled WGS sequence"/>
</dbReference>
<evidence type="ECO:0000259" key="1">
    <source>
        <dbReference type="Pfam" id="PF07969"/>
    </source>
</evidence>
<dbReference type="SUPFAM" id="SSF51556">
    <property type="entry name" value="Metallo-dependent hydrolases"/>
    <property type="match status" value="1"/>
</dbReference>
<organism evidence="2 3">
    <name type="scientific">Microlunatus capsulatus</name>
    <dbReference type="NCBI Taxonomy" id="99117"/>
    <lineage>
        <taxon>Bacteria</taxon>
        <taxon>Bacillati</taxon>
        <taxon>Actinomycetota</taxon>
        <taxon>Actinomycetes</taxon>
        <taxon>Propionibacteriales</taxon>
        <taxon>Propionibacteriaceae</taxon>
        <taxon>Microlunatus</taxon>
    </lineage>
</organism>
<protein>
    <submittedName>
        <fullName evidence="2">N-acyl-D-amino-acid deacylase</fullName>
        <ecNumber evidence="2">3.5.1.81</ecNumber>
    </submittedName>
</protein>
<proteinExistence type="predicted"/>
<dbReference type="Pfam" id="PF07969">
    <property type="entry name" value="Amidohydro_3"/>
    <property type="match status" value="1"/>
</dbReference>
<name>A0ABS4Z8S6_9ACTN</name>
<comment type="caution">
    <text evidence="2">The sequence shown here is derived from an EMBL/GenBank/DDBJ whole genome shotgun (WGS) entry which is preliminary data.</text>
</comment>
<sequence>MTAAAAPVLTALRGGTLVDADGERPGDLLLAEGRVVDGDPAGADVVVDVTGRLVLPGLVDAHSHADAAVLDPAVALALLRQGVTTVVAGQDGVSFAPGDGSFATRYFAALNGSHPTYRGPGVAALLAGYDGASPVNVGYLVPAGTVREQVCGLRPGPATAAEVAAMQELVAAGLADGALGLSTGLDYVPGLFAGTEEITALCRPLAPVDGLYVTHMRGGYEDNAAAGLDEVVAICRDAGVRGHVSHLHARSALVRELVDRARTQVDLTFDSYPYSRGSSLLSMLLLPPTLLAEGVGAGAAALADPAVRAEVLDAWVPVLAARADMGPRWAEQVRYAHVAAPGYEELPGLTLAEAGERAGTSAAELGLRVLAASDLEVGVVMRTPVERDDAELAVAFTHPAHVGGSDGIFRGAVPHPRAYGTFARYLQVFAAERGDLGWADVVRHHSALPAERFGLAGRGSLRPGAVADVVLVDPAAVAARATYDEPRALAEGVDDVWVAGVRVLADGALTGALAGRGLRRGVR</sequence>